<dbReference type="Gene3D" id="1.20.1050.10">
    <property type="match status" value="1"/>
</dbReference>
<dbReference type="EMBL" id="FLOB01000005">
    <property type="protein sequence ID" value="SBS32944.1"/>
    <property type="molecule type" value="Genomic_DNA"/>
</dbReference>
<dbReference type="Proteomes" id="UP000092544">
    <property type="component" value="Unassembled WGS sequence"/>
</dbReference>
<dbReference type="PROSITE" id="PS51354">
    <property type="entry name" value="GLUTAREDOXIN_2"/>
    <property type="match status" value="1"/>
</dbReference>
<evidence type="ECO:0000313" key="2">
    <source>
        <dbReference type="EMBL" id="SBS32944.1"/>
    </source>
</evidence>
<accession>A0A1A8TKQ8</accession>
<dbReference type="InterPro" id="IPR040079">
    <property type="entry name" value="Glutathione_S-Trfase"/>
</dbReference>
<name>A0A1A8TKQ8_9GAMM</name>
<organism evidence="2 3">
    <name type="scientific">Marinomonas spartinae</name>
    <dbReference type="NCBI Taxonomy" id="1792290"/>
    <lineage>
        <taxon>Bacteria</taxon>
        <taxon>Pseudomonadati</taxon>
        <taxon>Pseudomonadota</taxon>
        <taxon>Gammaproteobacteria</taxon>
        <taxon>Oceanospirillales</taxon>
        <taxon>Oceanospirillaceae</taxon>
        <taxon>Marinomonas</taxon>
    </lineage>
</organism>
<dbReference type="SFLD" id="SFLDS00019">
    <property type="entry name" value="Glutathione_Transferase_(cytos"/>
    <property type="match status" value="1"/>
</dbReference>
<dbReference type="GO" id="GO:0005737">
    <property type="term" value="C:cytoplasm"/>
    <property type="evidence" value="ECO:0007669"/>
    <property type="project" value="TreeGrafter"/>
</dbReference>
<reference evidence="2 3" key="1">
    <citation type="submission" date="2016-06" db="EMBL/GenBank/DDBJ databases">
        <authorList>
            <person name="Kjaerup R.B."/>
            <person name="Dalgaard T.S."/>
            <person name="Juul-Madsen H.R."/>
        </authorList>
    </citation>
    <scope>NUCLEOTIDE SEQUENCE [LARGE SCALE GENOMIC DNA]</scope>
    <source>
        <strain evidence="2 3">CECT 8886</strain>
    </source>
</reference>
<protein>
    <submittedName>
        <fullName evidence="2">Glutaredoxin 2</fullName>
    </submittedName>
</protein>
<dbReference type="RefSeq" id="WP_067017049.1">
    <property type="nucleotide sequence ID" value="NZ_FLOB01000005.1"/>
</dbReference>
<dbReference type="OrthoDB" id="9813092at2"/>
<sequence>MAAVLYSFRRCPYAIRARYVLALVGLRVVVREVVLKSKPEALLRLGGRSSVPQLIDCDGQRYPESLDIIFWALKHSSNDKLKEALWCPKSVRQNKIMAWIHYNDRFFKHWLDRYKYADRYPEQTEVYYRQQGERFLRRLEKRLAHSRYLLADGMSLADVCLFPFVRQFAAVNGQWFESSEYFSVKSWLSSFVGSDLFQRVMTKWSAWEEGQEPVYFPPEKVEG</sequence>
<feature type="domain" description="GST N-terminal" evidence="1">
    <location>
        <begin position="5"/>
        <end position="73"/>
    </location>
</feature>
<dbReference type="PANTHER" id="PTHR43968:SF6">
    <property type="entry name" value="GLUTATHIONE S-TRANSFERASE OMEGA"/>
    <property type="match status" value="1"/>
</dbReference>
<dbReference type="SUPFAM" id="SSF47616">
    <property type="entry name" value="GST C-terminal domain-like"/>
    <property type="match status" value="1"/>
</dbReference>
<dbReference type="PANTHER" id="PTHR43968">
    <property type="match status" value="1"/>
</dbReference>
<dbReference type="InterPro" id="IPR050983">
    <property type="entry name" value="GST_Omega/HSP26"/>
</dbReference>
<evidence type="ECO:0000259" key="1">
    <source>
        <dbReference type="Pfam" id="PF13417"/>
    </source>
</evidence>
<proteinExistence type="predicted"/>
<dbReference type="Pfam" id="PF13417">
    <property type="entry name" value="GST_N_3"/>
    <property type="match status" value="1"/>
</dbReference>
<dbReference type="InterPro" id="IPR004045">
    <property type="entry name" value="Glutathione_S-Trfase_N"/>
</dbReference>
<dbReference type="CDD" id="cd03196">
    <property type="entry name" value="GST_C_5"/>
    <property type="match status" value="1"/>
</dbReference>
<evidence type="ECO:0000313" key="3">
    <source>
        <dbReference type="Proteomes" id="UP000092544"/>
    </source>
</evidence>
<gene>
    <name evidence="2" type="ORF">MSP8886_02601</name>
</gene>
<dbReference type="Pfam" id="PF13410">
    <property type="entry name" value="GST_C_2"/>
    <property type="match status" value="1"/>
</dbReference>
<dbReference type="InterPro" id="IPR036249">
    <property type="entry name" value="Thioredoxin-like_sf"/>
</dbReference>
<dbReference type="InterPro" id="IPR036282">
    <property type="entry name" value="Glutathione-S-Trfase_C_sf"/>
</dbReference>
<dbReference type="STRING" id="1792290.MSP8886_02601"/>
<dbReference type="AlphaFoldDB" id="A0A1A8TKQ8"/>
<keyword evidence="3" id="KW-1185">Reference proteome</keyword>
<dbReference type="Gene3D" id="3.40.30.10">
    <property type="entry name" value="Glutaredoxin"/>
    <property type="match status" value="1"/>
</dbReference>
<dbReference type="SUPFAM" id="SSF52833">
    <property type="entry name" value="Thioredoxin-like"/>
    <property type="match status" value="1"/>
</dbReference>